<reference evidence="3 4" key="1">
    <citation type="submission" date="2016-10" db="EMBL/GenBank/DDBJ databases">
        <authorList>
            <person name="de Groot N.N."/>
        </authorList>
    </citation>
    <scope>NUCLEOTIDE SEQUENCE [LARGE SCALE GENOMIC DNA]</scope>
    <source>
        <strain evidence="3 4">DSM 22788</strain>
    </source>
</reference>
<feature type="region of interest" description="Disordered" evidence="2">
    <location>
        <begin position="475"/>
        <end position="517"/>
    </location>
</feature>
<gene>
    <name evidence="3" type="ORF">SAMN04488565_0785</name>
</gene>
<dbReference type="OrthoDB" id="4892048at2"/>
<protein>
    <recommendedName>
        <fullName evidence="5">Alpha/beta hydrolase</fullName>
    </recommendedName>
</protein>
<evidence type="ECO:0000313" key="4">
    <source>
        <dbReference type="Proteomes" id="UP000182690"/>
    </source>
</evidence>
<accession>A0A1H0YEA6</accession>
<feature type="coiled-coil region" evidence="1">
    <location>
        <begin position="135"/>
        <end position="162"/>
    </location>
</feature>
<dbReference type="STRING" id="1079994.SAMN04488565_0785"/>
<name>A0A1H0YEA6_9MICO</name>
<dbReference type="eggNOG" id="ENOG5034A2P">
    <property type="taxonomic scope" value="Bacteria"/>
</dbReference>
<evidence type="ECO:0000256" key="2">
    <source>
        <dbReference type="SAM" id="MobiDB-lite"/>
    </source>
</evidence>
<organism evidence="3 4">
    <name type="scientific">Leucobacter chromiiresistens</name>
    <dbReference type="NCBI Taxonomy" id="1079994"/>
    <lineage>
        <taxon>Bacteria</taxon>
        <taxon>Bacillati</taxon>
        <taxon>Actinomycetota</taxon>
        <taxon>Actinomycetes</taxon>
        <taxon>Micrococcales</taxon>
        <taxon>Microbacteriaceae</taxon>
        <taxon>Leucobacter</taxon>
    </lineage>
</organism>
<dbReference type="AlphaFoldDB" id="A0A1H0YEA6"/>
<evidence type="ECO:0000313" key="3">
    <source>
        <dbReference type="EMBL" id="SDQ13373.1"/>
    </source>
</evidence>
<dbReference type="EMBL" id="FNKB01000001">
    <property type="protein sequence ID" value="SDQ13373.1"/>
    <property type="molecule type" value="Genomic_DNA"/>
</dbReference>
<proteinExistence type="predicted"/>
<evidence type="ECO:0000256" key="1">
    <source>
        <dbReference type="SAM" id="Coils"/>
    </source>
</evidence>
<evidence type="ECO:0008006" key="5">
    <source>
        <dbReference type="Google" id="ProtNLM"/>
    </source>
</evidence>
<keyword evidence="1" id="KW-0175">Coiled coil</keyword>
<dbReference type="Proteomes" id="UP000182690">
    <property type="component" value="Unassembled WGS sequence"/>
</dbReference>
<sequence length="517" mass="56216">MDAGSRVLRGEMDWVASVAQKISRLDELQETMAWLRRGIAHVQAAGEARALTALLAACRPLETRAQQIADVRLAAGQALQRYSGQVASMQFEARMFMSRRLDAEAERARTANRIADPDFWGDAVVGQAHPLQQNLEEIDASLRMIERRLSELDHQRTRADAECAAAIHACTADLNRLCGAGGAGGASGAGGATGGAQTVGFRAPELPPVDILTIALMSPEQVGDWWKGLSQAERDRLQHQYSLFVGNLDGVPFEDRIEANAVTAKRYIDDDGISAAEKQYWQQVIDGEVQLVVLDKQRYRIVEMLGEIGPDTSQVITYVPGTTTRLEDFANGDAKRVPVHLEEQYSDAIIFVYKDFPSVGWADNLDEAGLARRGEQLAAFGAGAIGTDARISDLPQTAVGYSAGMTVVAASEMHGAAFDRVVSLGGSYVPDGWTPRSGTEYSDIRYDGDLLNALDEYPQFEGLNTIHGMPEIFTPFHPESPIPGESRPDKHGRLGKGPEANEPALDLLVDELKLEQS</sequence>
<dbReference type="RefSeq" id="WP_010155430.1">
    <property type="nucleotide sequence ID" value="NZ_FNKB01000001.1"/>
</dbReference>